<evidence type="ECO:0000256" key="1">
    <source>
        <dbReference type="SAM" id="SignalP"/>
    </source>
</evidence>
<feature type="signal peptide" evidence="1">
    <location>
        <begin position="1"/>
        <end position="31"/>
    </location>
</feature>
<gene>
    <name evidence="3" type="ORF">SD70_26415</name>
</gene>
<comment type="caution">
    <text evidence="3">The sequence shown here is derived from an EMBL/GenBank/DDBJ whole genome shotgun (WGS) entry which is preliminary data.</text>
</comment>
<dbReference type="Proteomes" id="UP000031967">
    <property type="component" value="Unassembled WGS sequence"/>
</dbReference>
<feature type="domain" description="DUF4185" evidence="2">
    <location>
        <begin position="63"/>
        <end position="375"/>
    </location>
</feature>
<name>A0ABR5ABT0_9BACL</name>
<feature type="chain" id="PRO_5046185809" evidence="1">
    <location>
        <begin position="32"/>
        <end position="381"/>
    </location>
</feature>
<organism evidence="3 4">
    <name type="scientific">Gordoniibacillus kamchatkensis</name>
    <dbReference type="NCBI Taxonomy" id="1590651"/>
    <lineage>
        <taxon>Bacteria</taxon>
        <taxon>Bacillati</taxon>
        <taxon>Bacillota</taxon>
        <taxon>Bacilli</taxon>
        <taxon>Bacillales</taxon>
        <taxon>Paenibacillaceae</taxon>
        <taxon>Gordoniibacillus</taxon>
    </lineage>
</organism>
<keyword evidence="4" id="KW-1185">Reference proteome</keyword>
<proteinExistence type="predicted"/>
<dbReference type="RefSeq" id="WP_041051191.1">
    <property type="nucleotide sequence ID" value="NZ_JXAK01000061.1"/>
</dbReference>
<evidence type="ECO:0000259" key="2">
    <source>
        <dbReference type="Pfam" id="PF13810"/>
    </source>
</evidence>
<accession>A0ABR5ABT0</accession>
<keyword evidence="1" id="KW-0732">Signal</keyword>
<protein>
    <submittedName>
        <fullName evidence="3">Carbohydrate-binding protein</fullName>
    </submittedName>
</protein>
<dbReference type="EMBL" id="JXAK01000061">
    <property type="protein sequence ID" value="KIL38447.1"/>
    <property type="molecule type" value="Genomic_DNA"/>
</dbReference>
<dbReference type="InterPro" id="IPR025442">
    <property type="entry name" value="DUF4185"/>
</dbReference>
<sequence>MKSCVVPVLAIACLAALGLLATSCRSGSSLAAGKGLAAKPGASFVLTGTRGLTKVAQLTGAESINHTDKYNLYGADLGSMFNADGKTFLVFGDSFGKRSPGQTGGGGADWRSNTLAFTSDSNPSDGLTFDGMITDASGGAKELLPSRKVDNDEMTVIPTHGIAVRNTYYLYYMSVKHWGAPGKWEAGYAGVAKSTDGGHTWSDMSDVRWPGDSNFIQVAPYQVDTGDGGSDIYFWAVPAGRFGGVKLMKVDERRIEDLSQYRYFAGTGKDGAPVWSPDLAKAVTVIDDTVGELSVIWNPYLERWIMMYLKEGTGIVMREGLTPWGPWNEAITVVNKNDYPGLYAPFLNPKYMENGGKTVYFTMSLWDPYNVFWMKADLEKR</sequence>
<evidence type="ECO:0000313" key="4">
    <source>
        <dbReference type="Proteomes" id="UP000031967"/>
    </source>
</evidence>
<reference evidence="3 4" key="1">
    <citation type="submission" date="2014-12" db="EMBL/GenBank/DDBJ databases">
        <title>Draft genome sequence of Paenibacillus kamchatkensis strain B-2647.</title>
        <authorList>
            <person name="Karlyshev A.V."/>
            <person name="Kudryashova E.B."/>
        </authorList>
    </citation>
    <scope>NUCLEOTIDE SEQUENCE [LARGE SCALE GENOMIC DNA]</scope>
    <source>
        <strain evidence="3 4">VKM B-2647</strain>
    </source>
</reference>
<dbReference type="PROSITE" id="PS51257">
    <property type="entry name" value="PROKAR_LIPOPROTEIN"/>
    <property type="match status" value="1"/>
</dbReference>
<dbReference type="Pfam" id="PF13810">
    <property type="entry name" value="DUF4185"/>
    <property type="match status" value="1"/>
</dbReference>
<evidence type="ECO:0000313" key="3">
    <source>
        <dbReference type="EMBL" id="KIL38447.1"/>
    </source>
</evidence>